<reference evidence="2" key="1">
    <citation type="journal article" date="2022" name="Mol. Ecol. Resour.">
        <title>The genomes of chicory, endive, great burdock and yacon provide insights into Asteraceae palaeo-polyploidization history and plant inulin production.</title>
        <authorList>
            <person name="Fan W."/>
            <person name="Wang S."/>
            <person name="Wang H."/>
            <person name="Wang A."/>
            <person name="Jiang F."/>
            <person name="Liu H."/>
            <person name="Zhao H."/>
            <person name="Xu D."/>
            <person name="Zhang Y."/>
        </authorList>
    </citation>
    <scope>NUCLEOTIDE SEQUENCE [LARGE SCALE GENOMIC DNA]</scope>
    <source>
        <strain evidence="2">cv. Niubang</strain>
    </source>
</reference>
<name>A0ACB9BAM9_ARCLA</name>
<organism evidence="1 2">
    <name type="scientific">Arctium lappa</name>
    <name type="common">Greater burdock</name>
    <name type="synonym">Lappa major</name>
    <dbReference type="NCBI Taxonomy" id="4217"/>
    <lineage>
        <taxon>Eukaryota</taxon>
        <taxon>Viridiplantae</taxon>
        <taxon>Streptophyta</taxon>
        <taxon>Embryophyta</taxon>
        <taxon>Tracheophyta</taxon>
        <taxon>Spermatophyta</taxon>
        <taxon>Magnoliopsida</taxon>
        <taxon>eudicotyledons</taxon>
        <taxon>Gunneridae</taxon>
        <taxon>Pentapetalae</taxon>
        <taxon>asterids</taxon>
        <taxon>campanulids</taxon>
        <taxon>Asterales</taxon>
        <taxon>Asteraceae</taxon>
        <taxon>Carduoideae</taxon>
        <taxon>Cardueae</taxon>
        <taxon>Arctiinae</taxon>
        <taxon>Arctium</taxon>
    </lineage>
</organism>
<protein>
    <submittedName>
        <fullName evidence="1">Uncharacterized protein</fullName>
    </submittedName>
</protein>
<dbReference type="Proteomes" id="UP001055879">
    <property type="component" value="Linkage Group LG06"/>
</dbReference>
<comment type="caution">
    <text evidence="1">The sequence shown here is derived from an EMBL/GenBank/DDBJ whole genome shotgun (WGS) entry which is preliminary data.</text>
</comment>
<accession>A0ACB9BAM9</accession>
<sequence>MKKQTEANREDDLRSDCENVRFVDRSPRLTKSYLLDHQIVRKVADILIPKTLELGGKDPFIVCKDVVVPHAQF</sequence>
<evidence type="ECO:0000313" key="2">
    <source>
        <dbReference type="Proteomes" id="UP001055879"/>
    </source>
</evidence>
<reference evidence="1 2" key="2">
    <citation type="journal article" date="2022" name="Mol. Ecol. Resour.">
        <title>The genomes of chicory, endive, great burdock and yacon provide insights into Asteraceae paleo-polyploidization history and plant inulin production.</title>
        <authorList>
            <person name="Fan W."/>
            <person name="Wang S."/>
            <person name="Wang H."/>
            <person name="Wang A."/>
            <person name="Jiang F."/>
            <person name="Liu H."/>
            <person name="Zhao H."/>
            <person name="Xu D."/>
            <person name="Zhang Y."/>
        </authorList>
    </citation>
    <scope>NUCLEOTIDE SEQUENCE [LARGE SCALE GENOMIC DNA]</scope>
    <source>
        <strain evidence="2">cv. Niubang</strain>
    </source>
</reference>
<proteinExistence type="predicted"/>
<evidence type="ECO:0000313" key="1">
    <source>
        <dbReference type="EMBL" id="KAI3718974.1"/>
    </source>
</evidence>
<dbReference type="EMBL" id="CM042052">
    <property type="protein sequence ID" value="KAI3718974.1"/>
    <property type="molecule type" value="Genomic_DNA"/>
</dbReference>
<keyword evidence="2" id="KW-1185">Reference proteome</keyword>
<gene>
    <name evidence="1" type="ORF">L6452_19859</name>
</gene>